<name>A0A1Y5F7J4_9BACT</name>
<dbReference type="AlphaFoldDB" id="A0A1Y5F7J4"/>
<dbReference type="Gene3D" id="3.40.710.10">
    <property type="entry name" value="DD-peptidase/beta-lactamase superfamily"/>
    <property type="match status" value="1"/>
</dbReference>
<evidence type="ECO:0000313" key="5">
    <source>
        <dbReference type="Proteomes" id="UP000196531"/>
    </source>
</evidence>
<dbReference type="Proteomes" id="UP000196531">
    <property type="component" value="Unassembled WGS sequence"/>
</dbReference>
<dbReference type="GO" id="GO:0030655">
    <property type="term" value="P:beta-lactam antibiotic catabolic process"/>
    <property type="evidence" value="ECO:0007669"/>
    <property type="project" value="InterPro"/>
</dbReference>
<accession>A0A1Y5F7J4</accession>
<dbReference type="GO" id="GO:0008800">
    <property type="term" value="F:beta-lactamase activity"/>
    <property type="evidence" value="ECO:0007669"/>
    <property type="project" value="UniProtKB-EC"/>
</dbReference>
<dbReference type="InterPro" id="IPR045155">
    <property type="entry name" value="Beta-lactam_cat"/>
</dbReference>
<sequence>MKVILLFLFLMTSTFADFQKSSDFICKSYNESISKSEYISNAGESFRKAFPINSHNDFFKGLREDFGKCEKVTFEVLENKSALVKVQTSKIINNLSIYISSSELITGLLFVDSSSLDGEIEKQASYICGLFKKNSKIEYEKHFTPAFVKAVPLEQFAQITKGIYAEYGECKSYKLKISSGDAGTLKTEHSKKLNFSLNLDHKTRLISGLLFKGEDTPKVDIKSDAQLKSLLEKMPGRKMMYFKKYGQDLNFAINASEDFALGSAFKLFILLTLEDKITKGELTWKTPLAIKEELKSFPSGVMQNIPAGETREIYEYARKMIEISDNTATDHLLDLIGKESVEKVVKSLGVENSGNIPFLSTMEMFRTRALFSKTDVKKYKSANRNERLLMLNKLKQVPREELIKGIQAWGNTPKYISSIEWFASATDICRLLEKLDETKSEQVLKILSYNAPFVAKDLSEYAGYKGGSEPGVIFMAYLLKSKDERSCFIASQNDTKKAVNQGKFFSVIEGSLKYFLKKKE</sequence>
<organism evidence="4 5">
    <name type="scientific">Halobacteriovorax marinus</name>
    <dbReference type="NCBI Taxonomy" id="97084"/>
    <lineage>
        <taxon>Bacteria</taxon>
        <taxon>Pseudomonadati</taxon>
        <taxon>Bdellovibrionota</taxon>
        <taxon>Bacteriovoracia</taxon>
        <taxon>Bacteriovoracales</taxon>
        <taxon>Halobacteriovoraceae</taxon>
        <taxon>Halobacteriovorax</taxon>
    </lineage>
</organism>
<gene>
    <name evidence="4" type="ORF">A9Q84_18770</name>
</gene>
<comment type="catalytic activity">
    <reaction evidence="1">
        <text>a beta-lactam + H2O = a substituted beta-amino acid</text>
        <dbReference type="Rhea" id="RHEA:20401"/>
        <dbReference type="ChEBI" id="CHEBI:15377"/>
        <dbReference type="ChEBI" id="CHEBI:35627"/>
        <dbReference type="ChEBI" id="CHEBI:140347"/>
        <dbReference type="EC" id="3.5.2.6"/>
    </reaction>
</comment>
<dbReference type="InterPro" id="IPR012338">
    <property type="entry name" value="Beta-lactam/transpept-like"/>
</dbReference>
<keyword evidence="2" id="KW-0732">Signal</keyword>
<evidence type="ECO:0000313" key="4">
    <source>
        <dbReference type="EMBL" id="OUR93517.1"/>
    </source>
</evidence>
<dbReference type="EMBL" id="MAAO01000015">
    <property type="protein sequence ID" value="OUR93517.1"/>
    <property type="molecule type" value="Genomic_DNA"/>
</dbReference>
<dbReference type="SUPFAM" id="SSF56601">
    <property type="entry name" value="beta-lactamase/transpeptidase-like"/>
    <property type="match status" value="1"/>
</dbReference>
<protein>
    <recommendedName>
        <fullName evidence="3">Beta-lactamase class A catalytic domain-containing protein</fullName>
    </recommendedName>
</protein>
<dbReference type="InterPro" id="IPR000871">
    <property type="entry name" value="Beta-lactam_class-A"/>
</dbReference>
<evidence type="ECO:0000256" key="1">
    <source>
        <dbReference type="ARBA" id="ARBA00001526"/>
    </source>
</evidence>
<feature type="signal peptide" evidence="2">
    <location>
        <begin position="1"/>
        <end position="16"/>
    </location>
</feature>
<dbReference type="PANTHER" id="PTHR35333">
    <property type="entry name" value="BETA-LACTAMASE"/>
    <property type="match status" value="1"/>
</dbReference>
<comment type="caution">
    <text evidence="4">The sequence shown here is derived from an EMBL/GenBank/DDBJ whole genome shotgun (WGS) entry which is preliminary data.</text>
</comment>
<dbReference type="Pfam" id="PF13354">
    <property type="entry name" value="Beta-lactamase2"/>
    <property type="match status" value="1"/>
</dbReference>
<proteinExistence type="predicted"/>
<dbReference type="GO" id="GO:0046677">
    <property type="term" value="P:response to antibiotic"/>
    <property type="evidence" value="ECO:0007669"/>
    <property type="project" value="InterPro"/>
</dbReference>
<feature type="domain" description="Beta-lactamase class A catalytic" evidence="3">
    <location>
        <begin position="241"/>
        <end position="447"/>
    </location>
</feature>
<evidence type="ECO:0000256" key="2">
    <source>
        <dbReference type="SAM" id="SignalP"/>
    </source>
</evidence>
<dbReference type="PANTHER" id="PTHR35333:SF5">
    <property type="entry name" value="CONSERVED LIPOPROTEIN LPQF-RELATED"/>
    <property type="match status" value="1"/>
</dbReference>
<evidence type="ECO:0000259" key="3">
    <source>
        <dbReference type="Pfam" id="PF13354"/>
    </source>
</evidence>
<feature type="chain" id="PRO_5012328206" description="Beta-lactamase class A catalytic domain-containing protein" evidence="2">
    <location>
        <begin position="17"/>
        <end position="520"/>
    </location>
</feature>
<reference evidence="5" key="1">
    <citation type="journal article" date="2017" name="Proc. Natl. Acad. Sci. U.S.A.">
        <title>Simulation of Deepwater Horizon oil plume reveals substrate specialization within a complex community of hydrocarbon-degraders.</title>
        <authorList>
            <person name="Hu P."/>
            <person name="Dubinsky E.A."/>
            <person name="Probst A.J."/>
            <person name="Wang J."/>
            <person name="Sieber C.M.K."/>
            <person name="Tom L.M."/>
            <person name="Gardinali P."/>
            <person name="Banfield J.F."/>
            <person name="Atlas R.M."/>
            <person name="Andersen G.L."/>
        </authorList>
    </citation>
    <scope>NUCLEOTIDE SEQUENCE [LARGE SCALE GENOMIC DNA]</scope>
</reference>